<keyword evidence="10 14" id="KW-0275">Fatty acid biosynthesis</keyword>
<evidence type="ECO:0000256" key="8">
    <source>
        <dbReference type="ARBA" id="ARBA00023002"/>
    </source>
</evidence>
<feature type="active site" description="Proton acceptor" evidence="12">
    <location>
        <position position="156"/>
    </location>
</feature>
<evidence type="ECO:0000313" key="16">
    <source>
        <dbReference type="EMBL" id="OCS91470.1"/>
    </source>
</evidence>
<dbReference type="NCBIfam" id="NF004197">
    <property type="entry name" value="PRK05653.1-1"/>
    <property type="match status" value="1"/>
</dbReference>
<comment type="subunit">
    <text evidence="4 14">Homotetramer.</text>
</comment>
<feature type="binding site" evidence="13">
    <location>
        <position position="189"/>
    </location>
    <ligand>
        <name>NADP(+)</name>
        <dbReference type="ChEBI" id="CHEBI:58349"/>
    </ligand>
</feature>
<evidence type="ECO:0000256" key="5">
    <source>
        <dbReference type="ARBA" id="ARBA00022516"/>
    </source>
</evidence>
<dbReference type="CDD" id="cd05333">
    <property type="entry name" value="BKR_SDR_c"/>
    <property type="match status" value="1"/>
</dbReference>
<dbReference type="InterPro" id="IPR050259">
    <property type="entry name" value="SDR"/>
</dbReference>
<dbReference type="GO" id="GO:0051287">
    <property type="term" value="F:NAD binding"/>
    <property type="evidence" value="ECO:0007669"/>
    <property type="project" value="UniProtKB-UniRule"/>
</dbReference>
<dbReference type="PANTHER" id="PTHR42879:SF2">
    <property type="entry name" value="3-OXOACYL-[ACYL-CARRIER-PROTEIN] REDUCTASE FABG"/>
    <property type="match status" value="1"/>
</dbReference>
<dbReference type="NCBIfam" id="TIGR01830">
    <property type="entry name" value="3oxo_ACP_reduc"/>
    <property type="match status" value="1"/>
</dbReference>
<dbReference type="PANTHER" id="PTHR42879">
    <property type="entry name" value="3-OXOACYL-(ACYL-CARRIER-PROTEIN) REDUCTASE"/>
    <property type="match status" value="1"/>
</dbReference>
<feature type="domain" description="Ketoreductase" evidence="15">
    <location>
        <begin position="7"/>
        <end position="187"/>
    </location>
</feature>
<feature type="binding site" evidence="13">
    <location>
        <position position="91"/>
    </location>
    <ligand>
        <name>NADP(+)</name>
        <dbReference type="ChEBI" id="CHEBI:58349"/>
    </ligand>
</feature>
<comment type="pathway">
    <text evidence="2 14">Lipid metabolism; fatty acid biosynthesis.</text>
</comment>
<dbReference type="Pfam" id="PF13561">
    <property type="entry name" value="adh_short_C2"/>
    <property type="match status" value="1"/>
</dbReference>
<dbReference type="NCBIfam" id="NF009466">
    <property type="entry name" value="PRK12826.1-2"/>
    <property type="match status" value="1"/>
</dbReference>
<dbReference type="GO" id="GO:0004316">
    <property type="term" value="F:3-oxoacyl-[acyl-carrier-protein] reductase (NADPH) activity"/>
    <property type="evidence" value="ECO:0007669"/>
    <property type="project" value="UniProtKB-UniRule"/>
</dbReference>
<dbReference type="InterPro" id="IPR036291">
    <property type="entry name" value="NAD(P)-bd_dom_sf"/>
</dbReference>
<evidence type="ECO:0000259" key="15">
    <source>
        <dbReference type="SMART" id="SM00822"/>
    </source>
</evidence>
<protein>
    <recommendedName>
        <fullName evidence="14">3-oxoacyl-[acyl-carrier-protein] reductase</fullName>
        <ecNumber evidence="14">1.1.1.100</ecNumber>
    </recommendedName>
</protein>
<dbReference type="RefSeq" id="WP_066463354.1">
    <property type="nucleotide sequence ID" value="NZ_MATO01000028.1"/>
</dbReference>
<dbReference type="EMBL" id="MATO01000028">
    <property type="protein sequence ID" value="OCS91470.1"/>
    <property type="molecule type" value="Genomic_DNA"/>
</dbReference>
<evidence type="ECO:0000256" key="4">
    <source>
        <dbReference type="ARBA" id="ARBA00011881"/>
    </source>
</evidence>
<evidence type="ECO:0000256" key="1">
    <source>
        <dbReference type="ARBA" id="ARBA00002607"/>
    </source>
</evidence>
<gene>
    <name evidence="16" type="ORF">A6K76_08975</name>
</gene>
<evidence type="ECO:0000256" key="12">
    <source>
        <dbReference type="PIRSR" id="PIRSR611284-1"/>
    </source>
</evidence>
<dbReference type="PRINTS" id="PR00081">
    <property type="entry name" value="GDHRDH"/>
</dbReference>
<keyword evidence="6 14" id="KW-0276">Fatty acid metabolism</keyword>
<comment type="caution">
    <text evidence="16">The sequence shown here is derived from an EMBL/GenBank/DDBJ whole genome shotgun (WGS) entry which is preliminary data.</text>
</comment>
<dbReference type="InterPro" id="IPR057326">
    <property type="entry name" value="KR_dom"/>
</dbReference>
<dbReference type="PROSITE" id="PS00061">
    <property type="entry name" value="ADH_SHORT"/>
    <property type="match status" value="1"/>
</dbReference>
<reference evidence="16 17" key="1">
    <citation type="submission" date="2016-07" db="EMBL/GenBank/DDBJ databases">
        <title>Caryophanon latum genome sequencing.</title>
        <authorList>
            <person name="Verma A."/>
            <person name="Pal Y."/>
            <person name="Krishnamurthi S."/>
        </authorList>
    </citation>
    <scope>NUCLEOTIDE SEQUENCE [LARGE SCALE GENOMIC DNA]</scope>
    <source>
        <strain evidence="16 17">DSM 14151</strain>
    </source>
</reference>
<accession>A0A1C0YWE0</accession>
<evidence type="ECO:0000256" key="2">
    <source>
        <dbReference type="ARBA" id="ARBA00005194"/>
    </source>
</evidence>
<dbReference type="PRINTS" id="PR00080">
    <property type="entry name" value="SDRFAMILY"/>
</dbReference>
<evidence type="ECO:0000256" key="13">
    <source>
        <dbReference type="PIRSR" id="PIRSR611284-2"/>
    </source>
</evidence>
<evidence type="ECO:0000256" key="7">
    <source>
        <dbReference type="ARBA" id="ARBA00022857"/>
    </source>
</evidence>
<dbReference type="Gene3D" id="3.40.50.720">
    <property type="entry name" value="NAD(P)-binding Rossmann-like Domain"/>
    <property type="match status" value="1"/>
</dbReference>
<evidence type="ECO:0000256" key="11">
    <source>
        <dbReference type="ARBA" id="ARBA00048508"/>
    </source>
</evidence>
<dbReference type="NCBIfam" id="NF005559">
    <property type="entry name" value="PRK07231.1"/>
    <property type="match status" value="1"/>
</dbReference>
<evidence type="ECO:0000256" key="14">
    <source>
        <dbReference type="RuleBase" id="RU366074"/>
    </source>
</evidence>
<organism evidence="16 17">
    <name type="scientific">Caryophanon latum</name>
    <dbReference type="NCBI Taxonomy" id="33977"/>
    <lineage>
        <taxon>Bacteria</taxon>
        <taxon>Bacillati</taxon>
        <taxon>Bacillota</taxon>
        <taxon>Bacilli</taxon>
        <taxon>Bacillales</taxon>
        <taxon>Caryophanaceae</taxon>
        <taxon>Caryophanon</taxon>
    </lineage>
</organism>
<dbReference type="AlphaFoldDB" id="A0A1C0YWE0"/>
<keyword evidence="17" id="KW-1185">Reference proteome</keyword>
<dbReference type="FunFam" id="3.40.50.720:FF:000037">
    <property type="entry name" value="3-oxoacyl-[acyl-carrier-protein] reductase FabG"/>
    <property type="match status" value="1"/>
</dbReference>
<dbReference type="UniPathway" id="UPA00094"/>
<keyword evidence="7 13" id="KW-0521">NADP</keyword>
<evidence type="ECO:0000256" key="6">
    <source>
        <dbReference type="ARBA" id="ARBA00022832"/>
    </source>
</evidence>
<comment type="function">
    <text evidence="1 14">Catalyzes the NADPH-dependent reduction of beta-ketoacyl-ACP substrates to beta-hydroxyacyl-ACP products, the first reductive step in the elongation cycle of fatty acid biosynthesis.</text>
</comment>
<evidence type="ECO:0000313" key="17">
    <source>
        <dbReference type="Proteomes" id="UP000093482"/>
    </source>
</evidence>
<dbReference type="NCBIfam" id="NF004198">
    <property type="entry name" value="PRK05653.1-3"/>
    <property type="match status" value="1"/>
</dbReference>
<evidence type="ECO:0000256" key="9">
    <source>
        <dbReference type="ARBA" id="ARBA00023098"/>
    </source>
</evidence>
<dbReference type="InterPro" id="IPR011284">
    <property type="entry name" value="3oxo_ACP_reduc"/>
</dbReference>
<sequence length="248" mass="25824">MGKLDGKVAVVTGASRGIGRAIAIELAEQGATVVVNYSGSQAQADDVVAHITASGAQAVAMQASVASSDDVTRLMNGVVEQFGRIDILVNNAGITRDNLLMRMKEDEWDDVIDTNLKGVFLCTKAVTRTMMKQRAGRIINISSIVGVSGNAGQANYVAAKAGVIGLTKTTAKELASRGILVNAIAPGFITTDMTDALPEDVKNAMLAQIPLARLGEPVHIAKAVSFLASDDASYITGQTLHIDGGLVM</sequence>
<dbReference type="NCBIfam" id="NF009464">
    <property type="entry name" value="PRK12824.1"/>
    <property type="match status" value="1"/>
</dbReference>
<comment type="catalytic activity">
    <reaction evidence="11 14">
        <text>a (3R)-hydroxyacyl-[ACP] + NADP(+) = a 3-oxoacyl-[ACP] + NADPH + H(+)</text>
        <dbReference type="Rhea" id="RHEA:17397"/>
        <dbReference type="Rhea" id="RHEA-COMP:9916"/>
        <dbReference type="Rhea" id="RHEA-COMP:9945"/>
        <dbReference type="ChEBI" id="CHEBI:15378"/>
        <dbReference type="ChEBI" id="CHEBI:57783"/>
        <dbReference type="ChEBI" id="CHEBI:58349"/>
        <dbReference type="ChEBI" id="CHEBI:78776"/>
        <dbReference type="ChEBI" id="CHEBI:78827"/>
        <dbReference type="EC" id="1.1.1.100"/>
    </reaction>
</comment>
<proteinExistence type="inferred from homology"/>
<keyword evidence="8 14" id="KW-0560">Oxidoreductase</keyword>
<dbReference type="GO" id="GO:0006633">
    <property type="term" value="P:fatty acid biosynthetic process"/>
    <property type="evidence" value="ECO:0007669"/>
    <property type="project" value="UniProtKB-UniPathway"/>
</dbReference>
<dbReference type="Proteomes" id="UP000093482">
    <property type="component" value="Unassembled WGS sequence"/>
</dbReference>
<dbReference type="OrthoDB" id="9803333at2"/>
<feature type="binding site" evidence="13">
    <location>
        <begin position="13"/>
        <end position="16"/>
    </location>
    <ligand>
        <name>NADP(+)</name>
        <dbReference type="ChEBI" id="CHEBI:58349"/>
    </ligand>
</feature>
<dbReference type="SUPFAM" id="SSF51735">
    <property type="entry name" value="NAD(P)-binding Rossmann-fold domains"/>
    <property type="match status" value="1"/>
</dbReference>
<name>A0A1C0YWE0_9BACL</name>
<evidence type="ECO:0000256" key="3">
    <source>
        <dbReference type="ARBA" id="ARBA00006484"/>
    </source>
</evidence>
<evidence type="ECO:0000256" key="10">
    <source>
        <dbReference type="ARBA" id="ARBA00023160"/>
    </source>
</evidence>
<dbReference type="EC" id="1.1.1.100" evidence="14"/>
<comment type="similarity">
    <text evidence="3 14">Belongs to the short-chain dehydrogenases/reductases (SDR) family.</text>
</comment>
<feature type="binding site" evidence="13">
    <location>
        <begin position="156"/>
        <end position="160"/>
    </location>
    <ligand>
        <name>NADP(+)</name>
        <dbReference type="ChEBI" id="CHEBI:58349"/>
    </ligand>
</feature>
<keyword evidence="9 14" id="KW-0443">Lipid metabolism</keyword>
<dbReference type="InterPro" id="IPR002347">
    <property type="entry name" value="SDR_fam"/>
</dbReference>
<dbReference type="SMART" id="SM00822">
    <property type="entry name" value="PKS_KR"/>
    <property type="match status" value="1"/>
</dbReference>
<dbReference type="InterPro" id="IPR020904">
    <property type="entry name" value="Sc_DH/Rdtase_CS"/>
</dbReference>
<keyword evidence="5 14" id="KW-0444">Lipid biosynthesis</keyword>